<dbReference type="InterPro" id="IPR001940">
    <property type="entry name" value="Peptidase_S1C"/>
</dbReference>
<protein>
    <submittedName>
        <fullName evidence="6">MarP family serine protease</fullName>
    </submittedName>
</protein>
<dbReference type="RefSeq" id="WP_171198537.1">
    <property type="nucleotide sequence ID" value="NZ_JABEND010000002.1"/>
</dbReference>
<dbReference type="InterPro" id="IPR047680">
    <property type="entry name" value="MarP-like"/>
</dbReference>
<keyword evidence="2 5" id="KW-0812">Transmembrane</keyword>
<organism evidence="6 7">
    <name type="scientific">Nakamurella aerolata</name>
    <dbReference type="NCBI Taxonomy" id="1656892"/>
    <lineage>
        <taxon>Bacteria</taxon>
        <taxon>Bacillati</taxon>
        <taxon>Actinomycetota</taxon>
        <taxon>Actinomycetes</taxon>
        <taxon>Nakamurellales</taxon>
        <taxon>Nakamurellaceae</taxon>
        <taxon>Nakamurella</taxon>
    </lineage>
</organism>
<evidence type="ECO:0000256" key="5">
    <source>
        <dbReference type="SAM" id="Phobius"/>
    </source>
</evidence>
<evidence type="ECO:0000256" key="2">
    <source>
        <dbReference type="ARBA" id="ARBA00022692"/>
    </source>
</evidence>
<comment type="subcellular location">
    <subcellularLocation>
        <location evidence="1">Membrane</location>
        <topology evidence="1">Multi-pass membrane protein</topology>
    </subcellularLocation>
</comment>
<dbReference type="InterPro" id="IPR009003">
    <property type="entry name" value="Peptidase_S1_PA"/>
</dbReference>
<dbReference type="GO" id="GO:0006508">
    <property type="term" value="P:proteolysis"/>
    <property type="evidence" value="ECO:0007669"/>
    <property type="project" value="UniProtKB-KW"/>
</dbReference>
<keyword evidence="6" id="KW-0378">Hydrolase</keyword>
<evidence type="ECO:0000313" key="6">
    <source>
        <dbReference type="EMBL" id="NNG34868.1"/>
    </source>
</evidence>
<dbReference type="InterPro" id="IPR003825">
    <property type="entry name" value="Colicin-V_CvpA"/>
</dbReference>
<dbReference type="PRINTS" id="PR00834">
    <property type="entry name" value="PROTEASES2C"/>
</dbReference>
<dbReference type="AlphaFoldDB" id="A0A849A6X8"/>
<name>A0A849A6X8_9ACTN</name>
<dbReference type="GO" id="GO:0009403">
    <property type="term" value="P:toxin biosynthetic process"/>
    <property type="evidence" value="ECO:0007669"/>
    <property type="project" value="InterPro"/>
</dbReference>
<keyword evidence="3 5" id="KW-1133">Transmembrane helix</keyword>
<keyword evidence="7" id="KW-1185">Reference proteome</keyword>
<evidence type="ECO:0000313" key="7">
    <source>
        <dbReference type="Proteomes" id="UP000562984"/>
    </source>
</evidence>
<dbReference type="NCBIfam" id="NF033740">
    <property type="entry name" value="MarP_fam_protase"/>
    <property type="match status" value="1"/>
</dbReference>
<accession>A0A849A6X8</accession>
<sequence length="396" mass="40578">MTFIDAIIVVLLIWAAVTGLRQGLVTAGLALIGAVGGAILALRLAPLVMDRLADSGARVALGVACVIVGVGLGELLGSWIGRKISSTITWTPAVAVDRGLGLIGHTLAVVLITWLVAIPLASAPMPWLSSAVRGSAVLEKIDDAMPEGAQNISSALGRALNASGFPSILSPLDRTPTQDVPAPDTGVAADPQVQTASDSIVKVLASAQQCNRGMEGTGWVIAPEQVMTNAHVVAGANTTSVSIDGQQYRASVVRYEPDIDVAVLRVPGLTAPALTFDPAPRESGTSAVVAGYPLNGPYTVVPARVSTMFELRGPNIYQDSTVQREVYTLRAVVKPGNSGGPLLASDGTVIGLIFGTAPDVSGVGYALTGAEIQREYTAGLTDTSRADTGACLPDAA</sequence>
<dbReference type="EMBL" id="JABEND010000002">
    <property type="protein sequence ID" value="NNG34868.1"/>
    <property type="molecule type" value="Genomic_DNA"/>
</dbReference>
<feature type="transmembrane region" description="Helical" evidence="5">
    <location>
        <begin position="29"/>
        <end position="47"/>
    </location>
</feature>
<dbReference type="Gene3D" id="2.40.10.10">
    <property type="entry name" value="Trypsin-like serine proteases"/>
    <property type="match status" value="2"/>
</dbReference>
<dbReference type="Pfam" id="PF02674">
    <property type="entry name" value="Colicin_V"/>
    <property type="match status" value="1"/>
</dbReference>
<dbReference type="GO" id="GO:0016020">
    <property type="term" value="C:membrane"/>
    <property type="evidence" value="ECO:0007669"/>
    <property type="project" value="UniProtKB-SubCell"/>
</dbReference>
<evidence type="ECO:0000256" key="3">
    <source>
        <dbReference type="ARBA" id="ARBA00022989"/>
    </source>
</evidence>
<keyword evidence="6" id="KW-0645">Protease</keyword>
<proteinExistence type="predicted"/>
<dbReference type="PANTHER" id="PTHR43019">
    <property type="entry name" value="SERINE ENDOPROTEASE DEGS"/>
    <property type="match status" value="1"/>
</dbReference>
<comment type="caution">
    <text evidence="6">The sequence shown here is derived from an EMBL/GenBank/DDBJ whole genome shotgun (WGS) entry which is preliminary data.</text>
</comment>
<dbReference type="Proteomes" id="UP000562984">
    <property type="component" value="Unassembled WGS sequence"/>
</dbReference>
<dbReference type="InterPro" id="IPR043504">
    <property type="entry name" value="Peptidase_S1_PA_chymotrypsin"/>
</dbReference>
<evidence type="ECO:0000256" key="4">
    <source>
        <dbReference type="ARBA" id="ARBA00023136"/>
    </source>
</evidence>
<gene>
    <name evidence="6" type="ORF">HKD39_03870</name>
</gene>
<dbReference type="SUPFAM" id="SSF50494">
    <property type="entry name" value="Trypsin-like serine proteases"/>
    <property type="match status" value="1"/>
</dbReference>
<dbReference type="PANTHER" id="PTHR43019:SF23">
    <property type="entry name" value="PROTEASE DO-LIKE 5, CHLOROPLASTIC"/>
    <property type="match status" value="1"/>
</dbReference>
<feature type="transmembrane region" description="Helical" evidence="5">
    <location>
        <begin position="59"/>
        <end position="80"/>
    </location>
</feature>
<dbReference type="Pfam" id="PF13365">
    <property type="entry name" value="Trypsin_2"/>
    <property type="match status" value="1"/>
</dbReference>
<keyword evidence="4 5" id="KW-0472">Membrane</keyword>
<dbReference type="GO" id="GO:0004252">
    <property type="term" value="F:serine-type endopeptidase activity"/>
    <property type="evidence" value="ECO:0007669"/>
    <property type="project" value="InterPro"/>
</dbReference>
<evidence type="ECO:0000256" key="1">
    <source>
        <dbReference type="ARBA" id="ARBA00004141"/>
    </source>
</evidence>
<reference evidence="6 7" key="1">
    <citation type="submission" date="2020-05" db="EMBL/GenBank/DDBJ databases">
        <title>Nakamurella sp. DB0629 isolated from air conditioner.</title>
        <authorList>
            <person name="Kim D.H."/>
            <person name="Kim D.-U."/>
        </authorList>
    </citation>
    <scope>NUCLEOTIDE SEQUENCE [LARGE SCALE GENOMIC DNA]</scope>
    <source>
        <strain evidence="6 7">DB0629</strain>
    </source>
</reference>
<feature type="transmembrane region" description="Helical" evidence="5">
    <location>
        <begin position="100"/>
        <end position="121"/>
    </location>
</feature>